<sequence>MLGWEFWTTSLRARQIQLPRIEAKRRSSGFGIG</sequence>
<comment type="caution">
    <text evidence="1">The sequence shown here is derived from an EMBL/GenBank/DDBJ whole genome shotgun (WGS) entry which is preliminary data.</text>
</comment>
<proteinExistence type="predicted"/>
<dbReference type="OrthoDB" id="10421875at2759"/>
<evidence type="ECO:0000313" key="2">
    <source>
        <dbReference type="Proteomes" id="UP000237105"/>
    </source>
</evidence>
<accession>A0A2P5B652</accession>
<dbReference type="AlphaFoldDB" id="A0A2P5B652"/>
<reference evidence="2" key="1">
    <citation type="submission" date="2016-06" db="EMBL/GenBank/DDBJ databases">
        <title>Parallel loss of symbiosis genes in relatives of nitrogen-fixing non-legume Parasponia.</title>
        <authorList>
            <person name="Van Velzen R."/>
            <person name="Holmer R."/>
            <person name="Bu F."/>
            <person name="Rutten L."/>
            <person name="Van Zeijl A."/>
            <person name="Liu W."/>
            <person name="Santuari L."/>
            <person name="Cao Q."/>
            <person name="Sharma T."/>
            <person name="Shen D."/>
            <person name="Roswanjaya Y."/>
            <person name="Wardhani T."/>
            <person name="Kalhor M.S."/>
            <person name="Jansen J."/>
            <person name="Van den Hoogen J."/>
            <person name="Gungor B."/>
            <person name="Hartog M."/>
            <person name="Hontelez J."/>
            <person name="Verver J."/>
            <person name="Yang W.-C."/>
            <person name="Schijlen E."/>
            <person name="Repin R."/>
            <person name="Schilthuizen M."/>
            <person name="Schranz E."/>
            <person name="Heidstra R."/>
            <person name="Miyata K."/>
            <person name="Fedorova E."/>
            <person name="Kohlen W."/>
            <person name="Bisseling T."/>
            <person name="Smit S."/>
            <person name="Geurts R."/>
        </authorList>
    </citation>
    <scope>NUCLEOTIDE SEQUENCE [LARGE SCALE GENOMIC DNA]</scope>
    <source>
        <strain evidence="2">cv. WU1-14</strain>
    </source>
</reference>
<evidence type="ECO:0000313" key="1">
    <source>
        <dbReference type="EMBL" id="PON44259.1"/>
    </source>
</evidence>
<organism evidence="1 2">
    <name type="scientific">Parasponia andersonii</name>
    <name type="common">Sponia andersonii</name>
    <dbReference type="NCBI Taxonomy" id="3476"/>
    <lineage>
        <taxon>Eukaryota</taxon>
        <taxon>Viridiplantae</taxon>
        <taxon>Streptophyta</taxon>
        <taxon>Embryophyta</taxon>
        <taxon>Tracheophyta</taxon>
        <taxon>Spermatophyta</taxon>
        <taxon>Magnoliopsida</taxon>
        <taxon>eudicotyledons</taxon>
        <taxon>Gunneridae</taxon>
        <taxon>Pentapetalae</taxon>
        <taxon>rosids</taxon>
        <taxon>fabids</taxon>
        <taxon>Rosales</taxon>
        <taxon>Cannabaceae</taxon>
        <taxon>Parasponia</taxon>
    </lineage>
</organism>
<keyword evidence="2" id="KW-1185">Reference proteome</keyword>
<gene>
    <name evidence="1" type="ORF">PanWU01x14_268570</name>
</gene>
<name>A0A2P5B652_PARAD</name>
<dbReference type="Proteomes" id="UP000237105">
    <property type="component" value="Unassembled WGS sequence"/>
</dbReference>
<dbReference type="EMBL" id="JXTB01000354">
    <property type="protein sequence ID" value="PON44259.1"/>
    <property type="molecule type" value="Genomic_DNA"/>
</dbReference>
<protein>
    <submittedName>
        <fullName evidence="1">Uncharacterized protein</fullName>
    </submittedName>
</protein>